<proteinExistence type="predicted"/>
<protein>
    <submittedName>
        <fullName evidence="1">Uncharacterized protein</fullName>
    </submittedName>
</protein>
<dbReference type="AlphaFoldDB" id="X1NQQ4"/>
<gene>
    <name evidence="1" type="ORF">S06H3_41606</name>
</gene>
<reference evidence="1" key="1">
    <citation type="journal article" date="2014" name="Front. Microbiol.">
        <title>High frequency of phylogenetically diverse reductive dehalogenase-homologous genes in deep subseafloor sedimentary metagenomes.</title>
        <authorList>
            <person name="Kawai M."/>
            <person name="Futagami T."/>
            <person name="Toyoda A."/>
            <person name="Takaki Y."/>
            <person name="Nishi S."/>
            <person name="Hori S."/>
            <person name="Arai W."/>
            <person name="Tsubouchi T."/>
            <person name="Morono Y."/>
            <person name="Uchiyama I."/>
            <person name="Ito T."/>
            <person name="Fujiyama A."/>
            <person name="Inagaki F."/>
            <person name="Takami H."/>
        </authorList>
    </citation>
    <scope>NUCLEOTIDE SEQUENCE</scope>
    <source>
        <strain evidence="1">Expedition CK06-06</strain>
    </source>
</reference>
<sequence>AAYIAAAGVVDEPVEEVSARLFERGIQLSLQKPTFVIPRDENIRLYEEGYQRYLEILEEAIENNFEQKW</sequence>
<accession>X1NQQ4</accession>
<name>X1NQQ4_9ZZZZ</name>
<evidence type="ECO:0000313" key="1">
    <source>
        <dbReference type="EMBL" id="GAI45938.1"/>
    </source>
</evidence>
<feature type="non-terminal residue" evidence="1">
    <location>
        <position position="1"/>
    </location>
</feature>
<organism evidence="1">
    <name type="scientific">marine sediment metagenome</name>
    <dbReference type="NCBI Taxonomy" id="412755"/>
    <lineage>
        <taxon>unclassified sequences</taxon>
        <taxon>metagenomes</taxon>
        <taxon>ecological metagenomes</taxon>
    </lineage>
</organism>
<dbReference type="EMBL" id="BARV01025661">
    <property type="protein sequence ID" value="GAI45938.1"/>
    <property type="molecule type" value="Genomic_DNA"/>
</dbReference>
<comment type="caution">
    <text evidence="1">The sequence shown here is derived from an EMBL/GenBank/DDBJ whole genome shotgun (WGS) entry which is preliminary data.</text>
</comment>